<evidence type="ECO:0000313" key="4">
    <source>
        <dbReference type="EMBL" id="KRL99690.1"/>
    </source>
</evidence>
<feature type="coiled-coil region" evidence="1">
    <location>
        <begin position="588"/>
        <end position="615"/>
    </location>
</feature>
<keyword evidence="1" id="KW-0175">Coiled coil</keyword>
<name>A0A0R1V6Z8_9LACO</name>
<comment type="caution">
    <text evidence="4">The sequence shown here is derived from an EMBL/GenBank/DDBJ whole genome shotgun (WGS) entry which is preliminary data.</text>
</comment>
<dbReference type="Proteomes" id="UP000051166">
    <property type="component" value="Unassembled WGS sequence"/>
</dbReference>
<reference evidence="4 5" key="1">
    <citation type="journal article" date="2015" name="Genome Announc.">
        <title>Expanding the biotechnology potential of lactobacilli through comparative genomics of 213 strains and associated genera.</title>
        <authorList>
            <person name="Sun Z."/>
            <person name="Harris H.M."/>
            <person name="McCann A."/>
            <person name="Guo C."/>
            <person name="Argimon S."/>
            <person name="Zhang W."/>
            <person name="Yang X."/>
            <person name="Jeffery I.B."/>
            <person name="Cooney J.C."/>
            <person name="Kagawa T.F."/>
            <person name="Liu W."/>
            <person name="Song Y."/>
            <person name="Salvetti E."/>
            <person name="Wrobel A."/>
            <person name="Rasinkangas P."/>
            <person name="Parkhill J."/>
            <person name="Rea M.C."/>
            <person name="O'Sullivan O."/>
            <person name="Ritari J."/>
            <person name="Douillard F.P."/>
            <person name="Paul Ross R."/>
            <person name="Yang R."/>
            <person name="Briner A.E."/>
            <person name="Felis G.E."/>
            <person name="de Vos W.M."/>
            <person name="Barrangou R."/>
            <person name="Klaenhammer T.R."/>
            <person name="Caufield P.W."/>
            <person name="Cui Y."/>
            <person name="Zhang H."/>
            <person name="O'Toole P.W."/>
        </authorList>
    </citation>
    <scope>NUCLEOTIDE SEQUENCE [LARGE SCALE GENOMIC DNA]</scope>
    <source>
        <strain evidence="4 5">DSM 16230</strain>
    </source>
</reference>
<feature type="coiled-coil region" evidence="1">
    <location>
        <begin position="514"/>
        <end position="541"/>
    </location>
</feature>
<dbReference type="STRING" id="1423801.FD50_GL000004"/>
<proteinExistence type="predicted"/>
<dbReference type="Pfam" id="PF13514">
    <property type="entry name" value="AAA_27"/>
    <property type="match status" value="1"/>
</dbReference>
<sequence length="800" mass="92864">MRILQAEIYGFGKFTDTKFDFEHKLQFITGANEAGKSTLKAFISAILFGFVDRRQRFKRYEPKNGARYGGKLIIEQEKQLYTLERLEGEKGGQLVITSLNTGQQLPASLLQRWLNSLTSDLFEAVYAVDQTSLEQIRQLAPEELEKSFLTIAASGSQQIMMLQKKLQKKAEQIYKPNGRLPQLNRLLQTYEKQTQELRAANRDSHLFVEWEKTLEKEKEQQEAVKNQIKILEKELLRQRQLDNLWPTFVELERLRTKEKNQQPIGLTPQEFTALQELQLKVKTKQDSSNSLTAKSQALMQQGQQTINLEELQKYDAAKDQFDNLFHQLDVHSTEIQLALELQQTVNQQLSSPQAASRENEVLRRTRKKVQKPLFKQNRRQLALLGWALIAGSCLLLSFFSSKITIKLLAVGGLLAALFAVWQSMSKKSGQSESRSQNSLSTGSAQERDLMVQSVEAKRLQQLLEQLAFFTQASAFCTASLQLPVELLKRLARLQQFKTRIKDALRERSKRDRFLDYYRQEHERVTAELNALTEQLKQQLQKNGASSFAHLQAQYLQQQQNTEKNAKLQGLQTQLPAEVQNELRRYQSREEFKAHLSKKQDELQHQKERLSQLTVSITEKEVRLEQFGKSVRILRLKQELANKQAQILAEVDSWLALNAANQCLEKVLEIMSQHTLPHVMQLAQHYFRRLTRDQYEKIVMVERHLQLVDKNKTQYDVRELSRATAEQLYLALRLAFIVQINRTIKLPVLIDDCFVNFDEQRRNELLALLEEISAETQIICFTVDISFLYDKVDKENILRVD</sequence>
<feature type="transmembrane region" description="Helical" evidence="2">
    <location>
        <begin position="381"/>
        <end position="399"/>
    </location>
</feature>
<feature type="coiled-coil region" evidence="1">
    <location>
        <begin position="180"/>
        <end position="241"/>
    </location>
</feature>
<keyword evidence="5" id="KW-1185">Reference proteome</keyword>
<dbReference type="InterPro" id="IPR027417">
    <property type="entry name" value="P-loop_NTPase"/>
</dbReference>
<feature type="domain" description="YhaN AAA" evidence="3">
    <location>
        <begin position="1"/>
        <end position="201"/>
    </location>
</feature>
<dbReference type="Gene3D" id="3.40.50.300">
    <property type="entry name" value="P-loop containing nucleotide triphosphate hydrolases"/>
    <property type="match status" value="2"/>
</dbReference>
<dbReference type="PANTHER" id="PTHR41259:SF1">
    <property type="entry name" value="DOUBLE-STRAND BREAK REPAIR RAD50 ATPASE, PUTATIVE-RELATED"/>
    <property type="match status" value="1"/>
</dbReference>
<keyword evidence="2" id="KW-1133">Transmembrane helix</keyword>
<dbReference type="EMBL" id="AZFQ01000023">
    <property type="protein sequence ID" value="KRL99690.1"/>
    <property type="molecule type" value="Genomic_DNA"/>
</dbReference>
<organism evidence="4 5">
    <name type="scientific">Liquorilactobacillus satsumensis DSM 16230 = JCM 12392</name>
    <dbReference type="NCBI Taxonomy" id="1423801"/>
    <lineage>
        <taxon>Bacteria</taxon>
        <taxon>Bacillati</taxon>
        <taxon>Bacillota</taxon>
        <taxon>Bacilli</taxon>
        <taxon>Lactobacillales</taxon>
        <taxon>Lactobacillaceae</taxon>
        <taxon>Liquorilactobacillus</taxon>
    </lineage>
</organism>
<dbReference type="PATRIC" id="fig|1423801.4.peg.4"/>
<keyword evidence="2" id="KW-0812">Transmembrane</keyword>
<dbReference type="SUPFAM" id="SSF52540">
    <property type="entry name" value="P-loop containing nucleoside triphosphate hydrolases"/>
    <property type="match status" value="1"/>
</dbReference>
<feature type="transmembrane region" description="Helical" evidence="2">
    <location>
        <begin position="405"/>
        <end position="424"/>
    </location>
</feature>
<evidence type="ECO:0000259" key="3">
    <source>
        <dbReference type="Pfam" id="PF13514"/>
    </source>
</evidence>
<dbReference type="InterPro" id="IPR038734">
    <property type="entry name" value="YhaN_AAA"/>
</dbReference>
<protein>
    <submittedName>
        <fullName evidence="4">DNA repair ATPase</fullName>
    </submittedName>
</protein>
<evidence type="ECO:0000256" key="2">
    <source>
        <dbReference type="SAM" id="Phobius"/>
    </source>
</evidence>
<gene>
    <name evidence="4" type="ORF">FD50_GL000004</name>
</gene>
<keyword evidence="2" id="KW-0472">Membrane</keyword>
<accession>A0A0R1V6Z8</accession>
<dbReference type="AlphaFoldDB" id="A0A0R1V6Z8"/>
<evidence type="ECO:0000313" key="5">
    <source>
        <dbReference type="Proteomes" id="UP000051166"/>
    </source>
</evidence>
<dbReference type="PANTHER" id="PTHR41259">
    <property type="entry name" value="DOUBLE-STRAND BREAK REPAIR RAD50 ATPASE, PUTATIVE-RELATED"/>
    <property type="match status" value="1"/>
</dbReference>
<dbReference type="PROSITE" id="PS50096">
    <property type="entry name" value="IQ"/>
    <property type="match status" value="1"/>
</dbReference>
<evidence type="ECO:0000256" key="1">
    <source>
        <dbReference type="SAM" id="Coils"/>
    </source>
</evidence>